<protein>
    <submittedName>
        <fullName evidence="2">Uncharacterized protein</fullName>
    </submittedName>
</protein>
<evidence type="ECO:0000256" key="1">
    <source>
        <dbReference type="SAM" id="MobiDB-lite"/>
    </source>
</evidence>
<comment type="caution">
    <text evidence="2">The sequence shown here is derived from an EMBL/GenBank/DDBJ whole genome shotgun (WGS) entry which is preliminary data.</text>
</comment>
<dbReference type="AlphaFoldDB" id="A0A919ELC4"/>
<reference evidence="2" key="1">
    <citation type="journal article" date="2014" name="Int. J. Syst. Evol. Microbiol.">
        <title>Complete genome sequence of Corynebacterium casei LMG S-19264T (=DSM 44701T), isolated from a smear-ripened cheese.</title>
        <authorList>
            <consortium name="US DOE Joint Genome Institute (JGI-PGF)"/>
            <person name="Walter F."/>
            <person name="Albersmeier A."/>
            <person name="Kalinowski J."/>
            <person name="Ruckert C."/>
        </authorList>
    </citation>
    <scope>NUCLEOTIDE SEQUENCE</scope>
    <source>
        <strain evidence="2">JCM 4122</strain>
    </source>
</reference>
<proteinExistence type="predicted"/>
<gene>
    <name evidence="2" type="ORF">GCM10017667_24650</name>
</gene>
<keyword evidence="3" id="KW-1185">Reference proteome</keyword>
<reference evidence="2" key="2">
    <citation type="submission" date="2020-09" db="EMBL/GenBank/DDBJ databases">
        <authorList>
            <person name="Sun Q."/>
            <person name="Ohkuma M."/>
        </authorList>
    </citation>
    <scope>NUCLEOTIDE SEQUENCE</scope>
    <source>
        <strain evidence="2">JCM 4122</strain>
    </source>
</reference>
<feature type="region of interest" description="Disordered" evidence="1">
    <location>
        <begin position="53"/>
        <end position="75"/>
    </location>
</feature>
<accession>A0A919ELC4</accession>
<evidence type="ECO:0000313" key="3">
    <source>
        <dbReference type="Proteomes" id="UP000632849"/>
    </source>
</evidence>
<organism evidence="2 3">
    <name type="scientific">Streptomyces filamentosus</name>
    <name type="common">Streptomyces roseosporus</name>
    <dbReference type="NCBI Taxonomy" id="67294"/>
    <lineage>
        <taxon>Bacteria</taxon>
        <taxon>Bacillati</taxon>
        <taxon>Actinomycetota</taxon>
        <taxon>Actinomycetes</taxon>
        <taxon>Kitasatosporales</taxon>
        <taxon>Streptomycetaceae</taxon>
        <taxon>Streptomyces</taxon>
    </lineage>
</organism>
<dbReference type="EMBL" id="BNBE01000001">
    <property type="protein sequence ID" value="GHF93733.1"/>
    <property type="molecule type" value="Genomic_DNA"/>
</dbReference>
<evidence type="ECO:0000313" key="2">
    <source>
        <dbReference type="EMBL" id="GHF93733.1"/>
    </source>
</evidence>
<sequence>MPRSAPTPPFSRRPSAPVARRLWGSCENGLLPRHQLEESPALGHVVPRYHAWTQQPGTTGITGTTDYDEDGRTRG</sequence>
<name>A0A919ELC4_STRFL</name>
<dbReference type="Proteomes" id="UP000632849">
    <property type="component" value="Unassembled WGS sequence"/>
</dbReference>